<protein>
    <submittedName>
        <fullName evidence="3">Uncharacterized protein</fullName>
    </submittedName>
</protein>
<evidence type="ECO:0000256" key="2">
    <source>
        <dbReference type="SAM" id="Phobius"/>
    </source>
</evidence>
<accession>A0A8K0URU3</accession>
<evidence type="ECO:0000313" key="4">
    <source>
        <dbReference type="Proteomes" id="UP000813824"/>
    </source>
</evidence>
<comment type="caution">
    <text evidence="3">The sequence shown here is derived from an EMBL/GenBank/DDBJ whole genome shotgun (WGS) entry which is preliminary data.</text>
</comment>
<dbReference type="EMBL" id="JAEVFJ010000011">
    <property type="protein sequence ID" value="KAH8101966.1"/>
    <property type="molecule type" value="Genomic_DNA"/>
</dbReference>
<evidence type="ECO:0000256" key="1">
    <source>
        <dbReference type="SAM" id="MobiDB-lite"/>
    </source>
</evidence>
<dbReference type="AlphaFoldDB" id="A0A8K0URU3"/>
<feature type="region of interest" description="Disordered" evidence="1">
    <location>
        <begin position="288"/>
        <end position="314"/>
    </location>
</feature>
<feature type="compositionally biased region" description="Polar residues" evidence="1">
    <location>
        <begin position="296"/>
        <end position="314"/>
    </location>
</feature>
<keyword evidence="2" id="KW-0812">Transmembrane</keyword>
<reference evidence="3" key="1">
    <citation type="journal article" date="2021" name="New Phytol.">
        <title>Evolutionary innovations through gain and loss of genes in the ectomycorrhizal Boletales.</title>
        <authorList>
            <person name="Wu G."/>
            <person name="Miyauchi S."/>
            <person name="Morin E."/>
            <person name="Kuo A."/>
            <person name="Drula E."/>
            <person name="Varga T."/>
            <person name="Kohler A."/>
            <person name="Feng B."/>
            <person name="Cao Y."/>
            <person name="Lipzen A."/>
            <person name="Daum C."/>
            <person name="Hundley H."/>
            <person name="Pangilinan J."/>
            <person name="Johnson J."/>
            <person name="Barry K."/>
            <person name="LaButti K."/>
            <person name="Ng V."/>
            <person name="Ahrendt S."/>
            <person name="Min B."/>
            <person name="Choi I.G."/>
            <person name="Park H."/>
            <person name="Plett J.M."/>
            <person name="Magnuson J."/>
            <person name="Spatafora J.W."/>
            <person name="Nagy L.G."/>
            <person name="Henrissat B."/>
            <person name="Grigoriev I.V."/>
            <person name="Yang Z.L."/>
            <person name="Xu J."/>
            <person name="Martin F.M."/>
        </authorList>
    </citation>
    <scope>NUCLEOTIDE SEQUENCE</scope>
    <source>
        <strain evidence="3">KKN 215</strain>
    </source>
</reference>
<evidence type="ECO:0000313" key="3">
    <source>
        <dbReference type="EMBL" id="KAH8101966.1"/>
    </source>
</evidence>
<keyword evidence="2" id="KW-0472">Membrane</keyword>
<gene>
    <name evidence="3" type="ORF">BXZ70DRAFT_906508</name>
</gene>
<dbReference type="Proteomes" id="UP000813824">
    <property type="component" value="Unassembled WGS sequence"/>
</dbReference>
<proteinExistence type="predicted"/>
<name>A0A8K0URU3_9AGAR</name>
<organism evidence="3 4">
    <name type="scientific">Cristinia sonorae</name>
    <dbReference type="NCBI Taxonomy" id="1940300"/>
    <lineage>
        <taxon>Eukaryota</taxon>
        <taxon>Fungi</taxon>
        <taxon>Dikarya</taxon>
        <taxon>Basidiomycota</taxon>
        <taxon>Agaricomycotina</taxon>
        <taxon>Agaricomycetes</taxon>
        <taxon>Agaricomycetidae</taxon>
        <taxon>Agaricales</taxon>
        <taxon>Pleurotineae</taxon>
        <taxon>Stephanosporaceae</taxon>
        <taxon>Cristinia</taxon>
    </lineage>
</organism>
<sequence>MAAASTLGKKPESGALGDKNEDIKGLKNVLLRANNSVFKVYQGVFSLWLTSSIAMILPSESAEYADGFPAIRLLTLPRISQDFCLLSATVHQGLKYNIGHIRDEVIRRFKQCLLEGLDNSIYDPPLHPELIHNPEKEEQPSDTSRDCPLIYMRLIFAVISLALAHNLPFLFPPAFYAAEYRGEFIATPSLQNERKGKSTWRDASEGGSCFGLRFRGASMASIPLPPHVKHRKGCEAVTQVNLGEVWAQQLHKCDILLANGRLDTESPGTYCKLCTRCQERLRRRTYQGVGRGSRLAQPTPSNDRQAVCHSTNGV</sequence>
<keyword evidence="2" id="KW-1133">Transmembrane helix</keyword>
<feature type="transmembrane region" description="Helical" evidence="2">
    <location>
        <begin position="150"/>
        <end position="171"/>
    </location>
</feature>
<keyword evidence="4" id="KW-1185">Reference proteome</keyword>